<dbReference type="OrthoDB" id="16820at2759"/>
<dbReference type="InterPro" id="IPR002938">
    <property type="entry name" value="FAD-bd"/>
</dbReference>
<dbReference type="GO" id="GO:0004497">
    <property type="term" value="F:monooxygenase activity"/>
    <property type="evidence" value="ECO:0007669"/>
    <property type="project" value="UniProtKB-KW"/>
</dbReference>
<evidence type="ECO:0000256" key="3">
    <source>
        <dbReference type="ARBA" id="ARBA00022827"/>
    </source>
</evidence>
<evidence type="ECO:0000256" key="5">
    <source>
        <dbReference type="ARBA" id="ARBA00023033"/>
    </source>
</evidence>
<sequence>MTEAKPHTPERVRVAICGGGIGGLTMAAVLRRLDISYVVLERYAQITPQGAGISLAPNCLRALDQLGIFEKLAKHSQALREVHIYKNNEFWGSQKFGMTNEAFGYYVHKIERHQFHHLLLEAAGGTDVVRLGFNVNDVVDEEDAPYAIVRAEDGREVHADIIVGADGIRSYTRRVLAEKSGMKATNNIRFTGRVHMSGYTNPLTHLTTKDEGVAHWMLYDDAILTTWPCKDNRQWFIGVAAAKLKPGEQPDRSVWKGATKDTINEVYGERFHPFGEESKMKSIVDASERVIASNVFMELDVPHMVKGRIMLVGDAAHSMTSFFGQGGCQAIEDAVELGNALYEHFHLDDPTAFNRYSEIRQKRARDLVQFSDNFAKVHTARLPYGLGPLVRKILYKYVPTSIWVWYFGWLFNYQPVIKYPLLDLPAGRATSA</sequence>
<dbReference type="InterPro" id="IPR050493">
    <property type="entry name" value="FAD-dep_Monooxygenase_BioMet"/>
</dbReference>
<name>A0A022VMI9_TRIRU</name>
<proteinExistence type="inferred from homology"/>
<dbReference type="GO" id="GO:0071949">
    <property type="term" value="F:FAD binding"/>
    <property type="evidence" value="ECO:0007669"/>
    <property type="project" value="InterPro"/>
</dbReference>
<protein>
    <recommendedName>
        <fullName evidence="6">FAD-binding domain-containing protein</fullName>
    </recommendedName>
</protein>
<evidence type="ECO:0000259" key="6">
    <source>
        <dbReference type="Pfam" id="PF01494"/>
    </source>
</evidence>
<dbReference type="Pfam" id="PF01494">
    <property type="entry name" value="FAD_binding_3"/>
    <property type="match status" value="1"/>
</dbReference>
<dbReference type="Gene3D" id="3.50.50.60">
    <property type="entry name" value="FAD/NAD(P)-binding domain"/>
    <property type="match status" value="1"/>
</dbReference>
<feature type="domain" description="FAD-binding" evidence="6">
    <location>
        <begin position="12"/>
        <end position="371"/>
    </location>
</feature>
<comment type="similarity">
    <text evidence="1">Belongs to the paxM FAD-dependent monooxygenase family.</text>
</comment>
<reference evidence="7" key="1">
    <citation type="submission" date="2014-02" db="EMBL/GenBank/DDBJ databases">
        <title>The Genome Sequence of Trichophyton rubrum (morphotype fischeri) CBS 288.86.</title>
        <authorList>
            <consortium name="The Broad Institute Genomics Platform"/>
            <person name="Cuomo C.A."/>
            <person name="White T.C."/>
            <person name="Graser Y."/>
            <person name="Martinez-Rossi N."/>
            <person name="Heitman J."/>
            <person name="Young S.K."/>
            <person name="Zeng Q."/>
            <person name="Gargeya S."/>
            <person name="Abouelleil A."/>
            <person name="Alvarado L."/>
            <person name="Chapman S.B."/>
            <person name="Gainer-Dewar J."/>
            <person name="Goldberg J."/>
            <person name="Griggs A."/>
            <person name="Gujja S."/>
            <person name="Hansen M."/>
            <person name="Howarth C."/>
            <person name="Imamovic A."/>
            <person name="Larimer J."/>
            <person name="Martinez D."/>
            <person name="Murphy C."/>
            <person name="Pearson M.D."/>
            <person name="Persinoti G."/>
            <person name="Poon T."/>
            <person name="Priest M."/>
            <person name="Roberts A.D."/>
            <person name="Saif S."/>
            <person name="Shea T.D."/>
            <person name="Sykes S.N."/>
            <person name="Wortman J."/>
            <person name="Nusbaum C."/>
            <person name="Birren B."/>
        </authorList>
    </citation>
    <scope>NUCLEOTIDE SEQUENCE [LARGE SCALE GENOMIC DNA]</scope>
    <source>
        <strain evidence="7">CBS 288.86</strain>
    </source>
</reference>
<accession>A0A022VMI9</accession>
<dbReference type="PRINTS" id="PR00420">
    <property type="entry name" value="RNGMNOXGNASE"/>
</dbReference>
<dbReference type="Proteomes" id="UP000023758">
    <property type="component" value="Unassembled WGS sequence"/>
</dbReference>
<evidence type="ECO:0000313" key="7">
    <source>
        <dbReference type="EMBL" id="EZF47527.1"/>
    </source>
</evidence>
<keyword evidence="2" id="KW-0285">Flavoprotein</keyword>
<dbReference type="PANTHER" id="PTHR13789">
    <property type="entry name" value="MONOOXYGENASE"/>
    <property type="match status" value="1"/>
</dbReference>
<dbReference type="AlphaFoldDB" id="A0A022VMI9"/>
<evidence type="ECO:0000256" key="4">
    <source>
        <dbReference type="ARBA" id="ARBA00023002"/>
    </source>
</evidence>
<gene>
    <name evidence="7" type="ORF">H103_08629</name>
</gene>
<evidence type="ECO:0000256" key="2">
    <source>
        <dbReference type="ARBA" id="ARBA00022630"/>
    </source>
</evidence>
<dbReference type="InterPro" id="IPR036188">
    <property type="entry name" value="FAD/NAD-bd_sf"/>
</dbReference>
<keyword evidence="3" id="KW-0274">FAD</keyword>
<keyword evidence="5" id="KW-0503">Monooxygenase</keyword>
<organism evidence="7">
    <name type="scientific">Trichophyton rubrum CBS 288.86</name>
    <dbReference type="NCBI Taxonomy" id="1215330"/>
    <lineage>
        <taxon>Eukaryota</taxon>
        <taxon>Fungi</taxon>
        <taxon>Dikarya</taxon>
        <taxon>Ascomycota</taxon>
        <taxon>Pezizomycotina</taxon>
        <taxon>Eurotiomycetes</taxon>
        <taxon>Eurotiomycetidae</taxon>
        <taxon>Onygenales</taxon>
        <taxon>Arthrodermataceae</taxon>
        <taxon>Trichophyton</taxon>
    </lineage>
</organism>
<dbReference type="SUPFAM" id="SSF51905">
    <property type="entry name" value="FAD/NAD(P)-binding domain"/>
    <property type="match status" value="1"/>
</dbReference>
<dbReference type="PANTHER" id="PTHR13789:SF309">
    <property type="entry name" value="PUTATIVE (AFU_ORTHOLOGUE AFUA_6G14510)-RELATED"/>
    <property type="match status" value="1"/>
</dbReference>
<dbReference type="HOGENOM" id="CLU_009665_19_5_1"/>
<dbReference type="EMBL" id="KK207942">
    <property type="protein sequence ID" value="EZF47527.1"/>
    <property type="molecule type" value="Genomic_DNA"/>
</dbReference>
<keyword evidence="4" id="KW-0560">Oxidoreductase</keyword>
<evidence type="ECO:0000256" key="1">
    <source>
        <dbReference type="ARBA" id="ARBA00007992"/>
    </source>
</evidence>